<sequence>MGGATLAVGLLLSAAVQAQGLTPLEQRDAHEYSLQEERSRALREQLESRPDVRLQPPGVSESAKLLPEGEAPCFAIERISLAGESARHFDFALSNPASALDDPLGRCLGAEGINLVMERIQNEIIRHGYVTTRVLAAPQDLSTGELQLTVIPGKVRQIRFAADSERRVALRNAIPVAPGDILNLRDIEQGLENLKRAPTADADIRIEPADGPDARPGESDVVIVYRQGFPFRLMLNADDSGSESTGKYQGSVTLSADNLFALNDLLYYSHNQDLGGGESGKRGSDGYAFHYSVPHGHWLFALSASGHDFHQHVAGIAQSYQYSGFSRNAEVRVTRLVYRNAINKTHLHLRGFLRKSSNFIDDTEIEVQRRRTAGWEVGLSQSWFIGQAMLDYQLAYRRGTGAWGALKAPEESSREGTSRLEMLTAELGFVQPFALDAPWGRQAMSYRAQVRAQKNFTPLTPQDRFSIGGRFTVRGFDGQYVLSADNGWLIRNDLTAQLGASGQALYLGLDYGEVGGQSSRWLPGKRLAGAVVGLRGGYRGFGYDVFLGKPLKKPHGFQTDSTTSGFNLHWTF</sequence>
<keyword evidence="4" id="KW-0812">Transmembrane</keyword>
<dbReference type="PANTHER" id="PTHR34597">
    <property type="entry name" value="SLR1661 PROTEIN"/>
    <property type="match status" value="1"/>
</dbReference>
<dbReference type="InterPro" id="IPR051544">
    <property type="entry name" value="TPS_OM_transporter"/>
</dbReference>
<evidence type="ECO:0000259" key="10">
    <source>
        <dbReference type="Pfam" id="PF17287"/>
    </source>
</evidence>
<dbReference type="RefSeq" id="WP_136347507.1">
    <property type="nucleotide sequence ID" value="NZ_SSOC01000002.1"/>
</dbReference>
<proteinExistence type="inferred from homology"/>
<dbReference type="Gene3D" id="3.10.20.310">
    <property type="entry name" value="membrane protein fhac"/>
    <property type="match status" value="1"/>
</dbReference>
<dbReference type="InterPro" id="IPR005565">
    <property type="entry name" value="Hemolysn_activator_HlyB_C"/>
</dbReference>
<dbReference type="EMBL" id="SSOC01000002">
    <property type="protein sequence ID" value="THF66566.1"/>
    <property type="molecule type" value="Genomic_DNA"/>
</dbReference>
<evidence type="ECO:0000256" key="3">
    <source>
        <dbReference type="ARBA" id="ARBA00022452"/>
    </source>
</evidence>
<accession>A0A4S4B1Z7</accession>
<comment type="caution">
    <text evidence="11">The sequence shown here is derived from an EMBL/GenBank/DDBJ whole genome shotgun (WGS) entry which is preliminary data.</text>
</comment>
<dbReference type="InterPro" id="IPR035251">
    <property type="entry name" value="ShlB_POTRA"/>
</dbReference>
<evidence type="ECO:0000313" key="11">
    <source>
        <dbReference type="EMBL" id="THF66566.1"/>
    </source>
</evidence>
<dbReference type="Pfam" id="PF03865">
    <property type="entry name" value="ShlB"/>
    <property type="match status" value="1"/>
</dbReference>
<feature type="domain" description="ShlB POTRA" evidence="10">
    <location>
        <begin position="154"/>
        <end position="208"/>
    </location>
</feature>
<evidence type="ECO:0000313" key="12">
    <source>
        <dbReference type="Proteomes" id="UP000308430"/>
    </source>
</evidence>
<dbReference type="GO" id="GO:0006811">
    <property type="term" value="P:monoatomic ion transport"/>
    <property type="evidence" value="ECO:0007669"/>
    <property type="project" value="UniProtKB-KW"/>
</dbReference>
<feature type="domain" description="Polypeptide-transport-associated ShlB-type" evidence="9">
    <location>
        <begin position="74"/>
        <end position="153"/>
    </location>
</feature>
<organism evidence="11 12">
    <name type="scientific">Pseudothauera nasutitermitis</name>
    <dbReference type="NCBI Taxonomy" id="2565930"/>
    <lineage>
        <taxon>Bacteria</taxon>
        <taxon>Pseudomonadati</taxon>
        <taxon>Pseudomonadota</taxon>
        <taxon>Betaproteobacteria</taxon>
        <taxon>Rhodocyclales</taxon>
        <taxon>Zoogloeaceae</taxon>
        <taxon>Pseudothauera</taxon>
    </lineage>
</organism>
<dbReference type="GO" id="GO:0009279">
    <property type="term" value="C:cell outer membrane"/>
    <property type="evidence" value="ECO:0007669"/>
    <property type="project" value="UniProtKB-SubCell"/>
</dbReference>
<dbReference type="Gene3D" id="2.40.160.50">
    <property type="entry name" value="membrane protein fhac: a member of the omp85/tpsb transporter family"/>
    <property type="match status" value="1"/>
</dbReference>
<evidence type="ECO:0000256" key="1">
    <source>
        <dbReference type="ARBA" id="ARBA00004442"/>
    </source>
</evidence>
<dbReference type="InterPro" id="IPR013686">
    <property type="entry name" value="Polypept-transport_assoc_ShlB"/>
</dbReference>
<keyword evidence="3" id="KW-1134">Transmembrane beta strand</keyword>
<comment type="similarity">
    <text evidence="2">Belongs to the TPS (TC 1.B.20) family.</text>
</comment>
<dbReference type="Pfam" id="PF17287">
    <property type="entry name" value="POTRA_3"/>
    <property type="match status" value="1"/>
</dbReference>
<comment type="subcellular location">
    <subcellularLocation>
        <location evidence="1">Cell outer membrane</location>
    </subcellularLocation>
</comment>
<reference evidence="11 12" key="1">
    <citation type="submission" date="2019-04" db="EMBL/GenBank/DDBJ databases">
        <title>Azoarcus nasutitermitis sp. nov. isolated from termite nest.</title>
        <authorList>
            <person name="Lin S.-Y."/>
            <person name="Hameed A."/>
            <person name="Hsu Y.-H."/>
            <person name="Young C.-C."/>
        </authorList>
    </citation>
    <scope>NUCLEOTIDE SEQUENCE [LARGE SCALE GENOMIC DNA]</scope>
    <source>
        <strain evidence="11 12">CC-YHH838</strain>
    </source>
</reference>
<gene>
    <name evidence="11" type="ORF">E6C76_06970</name>
</gene>
<dbReference type="Pfam" id="PF08479">
    <property type="entry name" value="POTRA_2"/>
    <property type="match status" value="1"/>
</dbReference>
<name>A0A4S4B1Z7_9RHOO</name>
<evidence type="ECO:0000259" key="9">
    <source>
        <dbReference type="Pfam" id="PF08479"/>
    </source>
</evidence>
<dbReference type="GO" id="GO:0046819">
    <property type="term" value="P:protein secretion by the type V secretion system"/>
    <property type="evidence" value="ECO:0007669"/>
    <property type="project" value="TreeGrafter"/>
</dbReference>
<dbReference type="InterPro" id="IPR027282">
    <property type="entry name" value="TPS"/>
</dbReference>
<keyword evidence="5" id="KW-0406">Ion transport</keyword>
<keyword evidence="5" id="KW-0813">Transport</keyword>
<dbReference type="PANTHER" id="PTHR34597:SF3">
    <property type="entry name" value="OUTER MEMBRANE TRANSPORTER CDIB"/>
    <property type="match status" value="1"/>
</dbReference>
<dbReference type="AlphaFoldDB" id="A0A4S4B1Z7"/>
<dbReference type="GO" id="GO:0098046">
    <property type="term" value="C:type V protein secretion system complex"/>
    <property type="evidence" value="ECO:0007669"/>
    <property type="project" value="TreeGrafter"/>
</dbReference>
<evidence type="ECO:0000256" key="6">
    <source>
        <dbReference type="ARBA" id="ARBA00023136"/>
    </source>
</evidence>
<evidence type="ECO:0000256" key="2">
    <source>
        <dbReference type="ARBA" id="ARBA00009055"/>
    </source>
</evidence>
<evidence type="ECO:0000256" key="5">
    <source>
        <dbReference type="ARBA" id="ARBA00023065"/>
    </source>
</evidence>
<keyword evidence="7" id="KW-0998">Cell outer membrane</keyword>
<evidence type="ECO:0000256" key="4">
    <source>
        <dbReference type="ARBA" id="ARBA00022692"/>
    </source>
</evidence>
<dbReference type="FunFam" id="2.40.160.50:FF:000009">
    <property type="entry name" value="Putative hemolysin activator protein"/>
    <property type="match status" value="1"/>
</dbReference>
<dbReference type="Proteomes" id="UP000308430">
    <property type="component" value="Unassembled WGS sequence"/>
</dbReference>
<keyword evidence="6" id="KW-0472">Membrane</keyword>
<evidence type="ECO:0000259" key="8">
    <source>
        <dbReference type="Pfam" id="PF03865"/>
    </source>
</evidence>
<feature type="domain" description="Haemolysin activator HlyB C-terminal" evidence="8">
    <location>
        <begin position="217"/>
        <end position="536"/>
    </location>
</feature>
<dbReference type="OrthoDB" id="290122at2"/>
<keyword evidence="12" id="KW-1185">Reference proteome</keyword>
<evidence type="ECO:0000256" key="7">
    <source>
        <dbReference type="ARBA" id="ARBA00023237"/>
    </source>
</evidence>
<dbReference type="GO" id="GO:0008320">
    <property type="term" value="F:protein transmembrane transporter activity"/>
    <property type="evidence" value="ECO:0007669"/>
    <property type="project" value="TreeGrafter"/>
</dbReference>
<protein>
    <submittedName>
        <fullName evidence="11">ShlB/FhaC/HecB family hemolysin secretion/activation protein</fullName>
    </submittedName>
</protein>
<dbReference type="PIRSF" id="PIRSF029745">
    <property type="entry name" value="FhaC"/>
    <property type="match status" value="1"/>
</dbReference>